<feature type="transmembrane region" description="Helical" evidence="7">
    <location>
        <begin position="431"/>
        <end position="453"/>
    </location>
</feature>
<evidence type="ECO:0000313" key="8">
    <source>
        <dbReference type="EMBL" id="KMV34924.1"/>
    </source>
</evidence>
<keyword evidence="2" id="KW-0813">Transport</keyword>
<dbReference type="AlphaFoldDB" id="A0A0J8YBN9"/>
<dbReference type="RefSeq" id="WP_048887837.1">
    <property type="nucleotide sequence ID" value="NZ_LFEJ01000013.1"/>
</dbReference>
<evidence type="ECO:0000256" key="2">
    <source>
        <dbReference type="ARBA" id="ARBA00022448"/>
    </source>
</evidence>
<evidence type="ECO:0000256" key="7">
    <source>
        <dbReference type="SAM" id="Phobius"/>
    </source>
</evidence>
<feature type="transmembrane region" description="Helical" evidence="7">
    <location>
        <begin position="407"/>
        <end position="424"/>
    </location>
</feature>
<feature type="transmembrane region" description="Helical" evidence="7">
    <location>
        <begin position="46"/>
        <end position="69"/>
    </location>
</feature>
<dbReference type="InterPro" id="IPR006726">
    <property type="entry name" value="PHBA_efflux_AaeB/fusaric-R"/>
</dbReference>
<accession>A0A0J8YBN9</accession>
<evidence type="ECO:0000256" key="1">
    <source>
        <dbReference type="ARBA" id="ARBA00004651"/>
    </source>
</evidence>
<dbReference type="EMBL" id="LFEJ01000013">
    <property type="protein sequence ID" value="KMV34924.1"/>
    <property type="molecule type" value="Genomic_DNA"/>
</dbReference>
<organism evidence="8 9">
    <name type="scientific">Franconibacter pulveris</name>
    <dbReference type="NCBI Taxonomy" id="435910"/>
    <lineage>
        <taxon>Bacteria</taxon>
        <taxon>Pseudomonadati</taxon>
        <taxon>Pseudomonadota</taxon>
        <taxon>Gammaproteobacteria</taxon>
        <taxon>Enterobacterales</taxon>
        <taxon>Enterobacteriaceae</taxon>
        <taxon>Franconibacter</taxon>
    </lineage>
</organism>
<name>A0A0J8YBN9_9ENTR</name>
<feature type="transmembrane region" description="Helical" evidence="7">
    <location>
        <begin position="132"/>
        <end position="150"/>
    </location>
</feature>
<evidence type="ECO:0000256" key="4">
    <source>
        <dbReference type="ARBA" id="ARBA00022692"/>
    </source>
</evidence>
<keyword evidence="9" id="KW-1185">Reference proteome</keyword>
<keyword evidence="3" id="KW-1003">Cell membrane</keyword>
<sequence length="679" mass="74239">MSKINLLYFHPLSALRDRLRRTASPTLLNDASALLYSARSFAAAMLAYYIALSIGLERPSWAIITVYIVSQTSVGASLSRSVYRLAGTAIGAGATVLIVPAFVNMPIFCSIILSGWITFCLYLSLLERTPRAYAFVLAGYTASLIGFPAVSDPAAIFNIAIVRVQEITIGIFCAALIHRYVLPSRISGLFHIRLSKTLRAARQRLADTLAGKPDAVSEPLRLALELQFLQGISHHIPYDFALSVPVRQARKAIHDRLARLIIVNCELHDRLPLIAAMPADVQALLDDVHAWLVCENEEQWQSRADTLKKRSAQLAQRYAAQALSVEDALQASFVRWLTEAIVLMQQCERLSNAIHHAKAAPGRTENNALKGYVFHRDPAGAARTSLGAFAIILSGCLVWIYSAWPDGGAAVSILGVCCTLFASFDTPAPHIVKYIIGCVWGVFLSLLYSFALLPQVSDFTVLVAVFAPVYLLAGSLQARPATTFMAMGITLTLPILCELGAHYSGDIAVAANTAVALLSATGFAVISMSLLQTVQADAAINRLLKLCQRDIRRSLKGVLKRDETYWTNLMIDRAALLLPRLQRSGHASQLALNHLLYALRIGLCVMQLRRCDKQADAELSEVFSLLSRTTDTEALRLRIAAMAARCLPAADDASRQWVDGLVDLHCALREMNKGPAYDQ</sequence>
<keyword evidence="6 7" id="KW-0472">Membrane</keyword>
<dbReference type="Proteomes" id="UP000037315">
    <property type="component" value="Unassembled WGS sequence"/>
</dbReference>
<proteinExistence type="predicted"/>
<dbReference type="PANTHER" id="PTHR30509:SF9">
    <property type="entry name" value="MULTIDRUG RESISTANCE PROTEIN MDTO"/>
    <property type="match status" value="1"/>
</dbReference>
<feature type="transmembrane region" description="Helical" evidence="7">
    <location>
        <begin position="483"/>
        <end position="501"/>
    </location>
</feature>
<feature type="transmembrane region" description="Helical" evidence="7">
    <location>
        <begin position="105"/>
        <end position="125"/>
    </location>
</feature>
<protein>
    <submittedName>
        <fullName evidence="8">Fusaric acid resistance protein</fullName>
    </submittedName>
</protein>
<evidence type="ECO:0000256" key="5">
    <source>
        <dbReference type="ARBA" id="ARBA00022989"/>
    </source>
</evidence>
<dbReference type="Pfam" id="PF04632">
    <property type="entry name" value="FUSC"/>
    <property type="match status" value="1"/>
</dbReference>
<dbReference type="OrthoDB" id="9807111at2"/>
<keyword evidence="5 7" id="KW-1133">Transmembrane helix</keyword>
<feature type="transmembrane region" description="Helical" evidence="7">
    <location>
        <begin position="507"/>
        <end position="531"/>
    </location>
</feature>
<feature type="transmembrane region" description="Helical" evidence="7">
    <location>
        <begin position="156"/>
        <end position="177"/>
    </location>
</feature>
<evidence type="ECO:0000256" key="3">
    <source>
        <dbReference type="ARBA" id="ARBA00022475"/>
    </source>
</evidence>
<dbReference type="PATRIC" id="fig|1656095.3.peg.4466"/>
<dbReference type="GO" id="GO:0005886">
    <property type="term" value="C:plasma membrane"/>
    <property type="evidence" value="ECO:0007669"/>
    <property type="project" value="UniProtKB-SubCell"/>
</dbReference>
<keyword evidence="4 7" id="KW-0812">Transmembrane</keyword>
<feature type="transmembrane region" description="Helical" evidence="7">
    <location>
        <begin position="459"/>
        <end position="476"/>
    </location>
</feature>
<evidence type="ECO:0000313" key="9">
    <source>
        <dbReference type="Proteomes" id="UP000037315"/>
    </source>
</evidence>
<dbReference type="STRING" id="1121863.GCA_000621185_03997"/>
<reference evidence="8 9" key="1">
    <citation type="submission" date="2015-06" db="EMBL/GenBank/DDBJ databases">
        <title>Genome sequencing of Cronobacter sp. strain DJ34 isolated from petroleum contaminated sludge of Duliajan Oil Fields, Assam, India.</title>
        <authorList>
            <person name="Pal S."/>
            <person name="Banerjee T.D."/>
            <person name="Roy A."/>
            <person name="Sar P."/>
            <person name="Kazy S.K."/>
        </authorList>
    </citation>
    <scope>NUCLEOTIDE SEQUENCE [LARGE SCALE GENOMIC DNA]</scope>
    <source>
        <strain evidence="8 9">DJ34</strain>
    </source>
</reference>
<feature type="transmembrane region" description="Helical" evidence="7">
    <location>
        <begin position="81"/>
        <end position="99"/>
    </location>
</feature>
<comment type="caution">
    <text evidence="8">The sequence shown here is derived from an EMBL/GenBank/DDBJ whole genome shotgun (WGS) entry which is preliminary data.</text>
</comment>
<evidence type="ECO:0000256" key="6">
    <source>
        <dbReference type="ARBA" id="ARBA00023136"/>
    </source>
</evidence>
<comment type="subcellular location">
    <subcellularLocation>
        <location evidence="1">Cell membrane</location>
        <topology evidence="1">Multi-pass membrane protein</topology>
    </subcellularLocation>
</comment>
<feature type="transmembrane region" description="Helical" evidence="7">
    <location>
        <begin position="380"/>
        <end position="401"/>
    </location>
</feature>
<dbReference type="GO" id="GO:0022857">
    <property type="term" value="F:transmembrane transporter activity"/>
    <property type="evidence" value="ECO:0007669"/>
    <property type="project" value="InterPro"/>
</dbReference>
<gene>
    <name evidence="8" type="ORF">ACH50_09195</name>
</gene>
<dbReference type="PANTHER" id="PTHR30509">
    <property type="entry name" value="P-HYDROXYBENZOIC ACID EFFLUX PUMP SUBUNIT-RELATED"/>
    <property type="match status" value="1"/>
</dbReference>